<accession>A0A4V1AGH4</accession>
<organism evidence="3 4">
    <name type="scientific">Flavobacterium nackdongense</name>
    <dbReference type="NCBI Taxonomy" id="2547394"/>
    <lineage>
        <taxon>Bacteria</taxon>
        <taxon>Pseudomonadati</taxon>
        <taxon>Bacteroidota</taxon>
        <taxon>Flavobacteriia</taxon>
        <taxon>Flavobacteriales</taxon>
        <taxon>Flavobacteriaceae</taxon>
        <taxon>Flavobacterium</taxon>
    </lineage>
</organism>
<dbReference type="InterPro" id="IPR051610">
    <property type="entry name" value="GPI/OXD"/>
</dbReference>
<dbReference type="KEGG" id="fnk:E1750_04275"/>
<evidence type="ECO:0000313" key="4">
    <source>
        <dbReference type="Proteomes" id="UP000291124"/>
    </source>
</evidence>
<evidence type="ECO:0000256" key="1">
    <source>
        <dbReference type="ARBA" id="ARBA00022723"/>
    </source>
</evidence>
<dbReference type="GO" id="GO:0046872">
    <property type="term" value="F:metal ion binding"/>
    <property type="evidence" value="ECO:0007669"/>
    <property type="project" value="UniProtKB-KW"/>
</dbReference>
<dbReference type="PANTHER" id="PTHR35848">
    <property type="entry name" value="OXALATE-BINDING PROTEIN"/>
    <property type="match status" value="1"/>
</dbReference>
<evidence type="ECO:0000259" key="2">
    <source>
        <dbReference type="Pfam" id="PF07883"/>
    </source>
</evidence>
<keyword evidence="4" id="KW-1185">Reference proteome</keyword>
<feature type="domain" description="Cupin type-2" evidence="2">
    <location>
        <begin position="36"/>
        <end position="102"/>
    </location>
</feature>
<dbReference type="OrthoDB" id="9806121at2"/>
<dbReference type="EMBL" id="CP037933">
    <property type="protein sequence ID" value="QBN18052.1"/>
    <property type="molecule type" value="Genomic_DNA"/>
</dbReference>
<dbReference type="RefSeq" id="WP_133275581.1">
    <property type="nucleotide sequence ID" value="NZ_CP037933.1"/>
</dbReference>
<protein>
    <submittedName>
        <fullName evidence="3">Cupin domain-containing protein</fullName>
    </submittedName>
</protein>
<dbReference type="Proteomes" id="UP000291124">
    <property type="component" value="Chromosome"/>
</dbReference>
<keyword evidence="1" id="KW-0479">Metal-binding</keyword>
<proteinExistence type="predicted"/>
<reference evidence="4" key="1">
    <citation type="submission" date="2019-03" db="EMBL/GenBank/DDBJ databases">
        <title>Flavobacterium sp.</title>
        <authorList>
            <person name="Kim H."/>
        </authorList>
    </citation>
    <scope>NUCLEOTIDE SEQUENCE [LARGE SCALE GENOMIC DNA]</scope>
    <source>
        <strain evidence="4">GS13</strain>
    </source>
</reference>
<dbReference type="PANTHER" id="PTHR35848:SF9">
    <property type="entry name" value="SLL1358 PROTEIN"/>
    <property type="match status" value="1"/>
</dbReference>
<dbReference type="Pfam" id="PF07883">
    <property type="entry name" value="Cupin_2"/>
    <property type="match status" value="1"/>
</dbReference>
<gene>
    <name evidence="3" type="ORF">E1750_04275</name>
</gene>
<dbReference type="InterPro" id="IPR011051">
    <property type="entry name" value="RmlC_Cupin_sf"/>
</dbReference>
<dbReference type="InterPro" id="IPR013096">
    <property type="entry name" value="Cupin_2"/>
</dbReference>
<name>A0A4V1AGH4_9FLAO</name>
<sequence>MSKVIDKQSAKHYFWGEGCDSWVLADTDGLSVKQESMPNGTKEKLHFHTNAQQFFFVLKGTATFYLNNEIEIIKEQNGILIEPKTKHYIANETDEVLDFLVISQPTTNNDRIII</sequence>
<dbReference type="Gene3D" id="2.60.120.10">
    <property type="entry name" value="Jelly Rolls"/>
    <property type="match status" value="1"/>
</dbReference>
<dbReference type="InterPro" id="IPR014710">
    <property type="entry name" value="RmlC-like_jellyroll"/>
</dbReference>
<evidence type="ECO:0000313" key="3">
    <source>
        <dbReference type="EMBL" id="QBN18052.1"/>
    </source>
</evidence>
<dbReference type="SUPFAM" id="SSF51182">
    <property type="entry name" value="RmlC-like cupins"/>
    <property type="match status" value="1"/>
</dbReference>
<dbReference type="AlphaFoldDB" id="A0A4V1AGH4"/>